<keyword evidence="2" id="KW-1185">Reference proteome</keyword>
<evidence type="ECO:0000313" key="2">
    <source>
        <dbReference type="Proteomes" id="UP001188597"/>
    </source>
</evidence>
<dbReference type="EMBL" id="JAVXUP010000579">
    <property type="protein sequence ID" value="KAK3024832.1"/>
    <property type="molecule type" value="Genomic_DNA"/>
</dbReference>
<name>A0AA88WD34_9ASTE</name>
<proteinExistence type="predicted"/>
<protein>
    <submittedName>
        <fullName evidence="1">Uncharacterized protein</fullName>
    </submittedName>
</protein>
<accession>A0AA88WD34</accession>
<dbReference type="Proteomes" id="UP001188597">
    <property type="component" value="Unassembled WGS sequence"/>
</dbReference>
<gene>
    <name evidence="1" type="ORF">RJ639_045049</name>
</gene>
<evidence type="ECO:0000313" key="1">
    <source>
        <dbReference type="EMBL" id="KAK3024832.1"/>
    </source>
</evidence>
<reference evidence="1" key="1">
    <citation type="submission" date="2022-12" db="EMBL/GenBank/DDBJ databases">
        <title>Draft genome assemblies for two species of Escallonia (Escalloniales).</title>
        <authorList>
            <person name="Chanderbali A."/>
            <person name="Dervinis C."/>
            <person name="Anghel I."/>
            <person name="Soltis D."/>
            <person name="Soltis P."/>
            <person name="Zapata F."/>
        </authorList>
    </citation>
    <scope>NUCLEOTIDE SEQUENCE</scope>
    <source>
        <strain evidence="1">UCBG64.0493</strain>
        <tissue evidence="1">Leaf</tissue>
    </source>
</reference>
<organism evidence="1 2">
    <name type="scientific">Escallonia herrerae</name>
    <dbReference type="NCBI Taxonomy" id="1293975"/>
    <lineage>
        <taxon>Eukaryota</taxon>
        <taxon>Viridiplantae</taxon>
        <taxon>Streptophyta</taxon>
        <taxon>Embryophyta</taxon>
        <taxon>Tracheophyta</taxon>
        <taxon>Spermatophyta</taxon>
        <taxon>Magnoliopsida</taxon>
        <taxon>eudicotyledons</taxon>
        <taxon>Gunneridae</taxon>
        <taxon>Pentapetalae</taxon>
        <taxon>asterids</taxon>
        <taxon>campanulids</taxon>
        <taxon>Escalloniales</taxon>
        <taxon>Escalloniaceae</taxon>
        <taxon>Escallonia</taxon>
    </lineage>
</organism>
<dbReference type="AlphaFoldDB" id="A0AA88WD34"/>
<sequence>MFLQEPVATNPRPLSPLQFPQLLSLRKRKQYVNVESRTQNGQEIAVKRLLKDSGEGELEFKDEVLLLAKL</sequence>
<dbReference type="Gene3D" id="3.30.200.20">
    <property type="entry name" value="Phosphorylase Kinase, domain 1"/>
    <property type="match status" value="1"/>
</dbReference>
<comment type="caution">
    <text evidence="1">The sequence shown here is derived from an EMBL/GenBank/DDBJ whole genome shotgun (WGS) entry which is preliminary data.</text>
</comment>